<evidence type="ECO:0000256" key="2">
    <source>
        <dbReference type="SAM" id="Phobius"/>
    </source>
</evidence>
<keyword evidence="2" id="KW-0812">Transmembrane</keyword>
<evidence type="ECO:0000313" key="3">
    <source>
        <dbReference type="EMBL" id="SBS94989.1"/>
    </source>
</evidence>
<name>A0A1A8WQ22_PLAMA</name>
<organism evidence="3 4">
    <name type="scientific">Plasmodium malariae</name>
    <dbReference type="NCBI Taxonomy" id="5858"/>
    <lineage>
        <taxon>Eukaryota</taxon>
        <taxon>Sar</taxon>
        <taxon>Alveolata</taxon>
        <taxon>Apicomplexa</taxon>
        <taxon>Aconoidasida</taxon>
        <taxon>Haemosporida</taxon>
        <taxon>Plasmodiidae</taxon>
        <taxon>Plasmodium</taxon>
        <taxon>Plasmodium (Plasmodium)</taxon>
    </lineage>
</organism>
<feature type="transmembrane region" description="Helical" evidence="2">
    <location>
        <begin position="195"/>
        <end position="217"/>
    </location>
</feature>
<dbReference type="Pfam" id="PF12420">
    <property type="entry name" value="DUF3671"/>
    <property type="match status" value="1"/>
</dbReference>
<protein>
    <recommendedName>
        <fullName evidence="5">Fam-l protein</fullName>
    </recommendedName>
</protein>
<gene>
    <name evidence="3" type="ORF">PMALA_045630</name>
</gene>
<evidence type="ECO:0008006" key="5">
    <source>
        <dbReference type="Google" id="ProtNLM"/>
    </source>
</evidence>
<dbReference type="InterPro" id="IPR022139">
    <property type="entry name" value="Fam-L/Fam-M-like_plasmodium"/>
</dbReference>
<dbReference type="EMBL" id="FLQW01003114">
    <property type="protein sequence ID" value="SBS94989.1"/>
    <property type="molecule type" value="Genomic_DNA"/>
</dbReference>
<feature type="non-terminal residue" evidence="3">
    <location>
        <position position="1"/>
    </location>
</feature>
<evidence type="ECO:0000256" key="1">
    <source>
        <dbReference type="SAM" id="MobiDB-lite"/>
    </source>
</evidence>
<dbReference type="Proteomes" id="UP000078597">
    <property type="component" value="Unassembled WGS sequence"/>
</dbReference>
<feature type="transmembrane region" description="Helical" evidence="2">
    <location>
        <begin position="135"/>
        <end position="157"/>
    </location>
</feature>
<sequence length="235" mass="27158">CTFNKNIYEYYSPSKELDTKTYRLLGKCKHKNYSNIVKLKEGILKHVIYEEKDMSNDAKETAGKKKSSNGNSSKNEKESKQPMKNKYDTFKIKNLSHMEKKILKELDYLNFLKNCRTTRNKIYKGIVRKKYGSRLGLPLFLLVLLIIGLIVELSLGFTGKNGLLTYLGFQKSHLDSLFSNEESGASSAWMSALKWLLGSPSTDSTAITFISALIYYYKKVKKYKKIKLRKRKNEK</sequence>
<feature type="region of interest" description="Disordered" evidence="1">
    <location>
        <begin position="58"/>
        <end position="83"/>
    </location>
</feature>
<dbReference type="VEuPathDB" id="PlasmoDB:PmUG01_07050000"/>
<dbReference type="AlphaFoldDB" id="A0A1A8WQ22"/>
<accession>A0A1A8WQ22</accession>
<proteinExistence type="predicted"/>
<keyword evidence="2" id="KW-0472">Membrane</keyword>
<keyword evidence="2" id="KW-1133">Transmembrane helix</keyword>
<reference evidence="4" key="1">
    <citation type="submission" date="2016-05" db="EMBL/GenBank/DDBJ databases">
        <authorList>
            <person name="Naeem Raeece"/>
        </authorList>
    </citation>
    <scope>NUCLEOTIDE SEQUENCE [LARGE SCALE GENOMIC DNA]</scope>
</reference>
<evidence type="ECO:0000313" key="4">
    <source>
        <dbReference type="Proteomes" id="UP000078597"/>
    </source>
</evidence>
<feature type="compositionally biased region" description="Basic and acidic residues" evidence="1">
    <location>
        <begin position="74"/>
        <end position="83"/>
    </location>
</feature>